<dbReference type="STRING" id="84531.LA76x_3691"/>
<dbReference type="PATRIC" id="fig|84531.7.peg.847"/>
<dbReference type="Proteomes" id="UP000060787">
    <property type="component" value="Chromosome"/>
</dbReference>
<organism evidence="1 2">
    <name type="scientific">Lysobacter antibioticus</name>
    <dbReference type="NCBI Taxonomy" id="84531"/>
    <lineage>
        <taxon>Bacteria</taxon>
        <taxon>Pseudomonadati</taxon>
        <taxon>Pseudomonadota</taxon>
        <taxon>Gammaproteobacteria</taxon>
        <taxon>Lysobacterales</taxon>
        <taxon>Lysobacteraceae</taxon>
        <taxon>Lysobacter</taxon>
    </lineage>
</organism>
<protein>
    <submittedName>
        <fullName evidence="1">Uncharacterized protein</fullName>
    </submittedName>
</protein>
<evidence type="ECO:0000313" key="1">
    <source>
        <dbReference type="EMBL" id="ALN81813.1"/>
    </source>
</evidence>
<dbReference type="KEGG" id="lab:LA76x_3691"/>
<name>A0A0S2FE63_LYSAN</name>
<dbReference type="AlphaFoldDB" id="A0A0S2FE63"/>
<evidence type="ECO:0000313" key="2">
    <source>
        <dbReference type="Proteomes" id="UP000060787"/>
    </source>
</evidence>
<dbReference type="OrthoDB" id="6025959at2"/>
<keyword evidence="2" id="KW-1185">Reference proteome</keyword>
<proteinExistence type="predicted"/>
<dbReference type="RefSeq" id="WP_057918752.1">
    <property type="nucleotide sequence ID" value="NZ_CP011129.1"/>
</dbReference>
<sequence length="97" mass="10482">MDFATLKAAWPWIDIVDCPGRFVLKDADPALMPADLLGSDIPVSEHRSARARDAIVVAWLIDGGLISYRRADGGCLHTLNTPEGMARKLSQLGLAPL</sequence>
<gene>
    <name evidence="1" type="ORF">LA76x_3691</name>
</gene>
<accession>A0A0S2FE63</accession>
<dbReference type="EMBL" id="CP011129">
    <property type="protein sequence ID" value="ALN81813.1"/>
    <property type="molecule type" value="Genomic_DNA"/>
</dbReference>
<dbReference type="KEGG" id="laq:GLA29479_852"/>
<reference evidence="1 2" key="1">
    <citation type="journal article" date="2015" name="BMC Genomics">
        <title>Comparative genomics and metabolic profiling of the genus Lysobacter.</title>
        <authorList>
            <person name="de Bruijn I."/>
            <person name="Cheng X."/>
            <person name="de Jager V."/>
            <person name="Exposito R.G."/>
            <person name="Watrous J."/>
            <person name="Patel N."/>
            <person name="Postma J."/>
            <person name="Dorrestein P.C."/>
            <person name="Kobayashi D."/>
            <person name="Raaijmakers J.M."/>
        </authorList>
    </citation>
    <scope>NUCLEOTIDE SEQUENCE [LARGE SCALE GENOMIC DNA]</scope>
    <source>
        <strain evidence="1 2">76</strain>
    </source>
</reference>
<dbReference type="eggNOG" id="ENOG502ZN55">
    <property type="taxonomic scope" value="Bacteria"/>
</dbReference>